<dbReference type="Pfam" id="PF00395">
    <property type="entry name" value="SLH"/>
    <property type="match status" value="3"/>
</dbReference>
<dbReference type="OrthoDB" id="2657915at2"/>
<accession>A0A3R9WMI5</accession>
<proteinExistence type="predicted"/>
<feature type="chain" id="PRO_5038666978" evidence="3">
    <location>
        <begin position="24"/>
        <end position="562"/>
    </location>
</feature>
<dbReference type="InterPro" id="IPR051465">
    <property type="entry name" value="Cell_Envelope_Struct_Comp"/>
</dbReference>
<feature type="region of interest" description="Disordered" evidence="2">
    <location>
        <begin position="193"/>
        <end position="213"/>
    </location>
</feature>
<feature type="domain" description="SLH" evidence="4">
    <location>
        <begin position="144"/>
        <end position="207"/>
    </location>
</feature>
<evidence type="ECO:0000313" key="5">
    <source>
        <dbReference type="EMBL" id="RSL29558.1"/>
    </source>
</evidence>
<evidence type="ECO:0000259" key="4">
    <source>
        <dbReference type="PROSITE" id="PS51272"/>
    </source>
</evidence>
<dbReference type="AlphaFoldDB" id="A0A3R9WMI5"/>
<reference evidence="5 6" key="1">
    <citation type="submission" date="2018-10" db="EMBL/GenBank/DDBJ databases">
        <title>Draft genome sequence of Bacillus salarius IM0101, isolated from a hypersaline soil in Inner Mongolia, China.</title>
        <authorList>
            <person name="Yamprayoonswat W."/>
            <person name="Boonvisut S."/>
            <person name="Jumpathong W."/>
            <person name="Sittihan S."/>
            <person name="Ruangsuj P."/>
            <person name="Wanthongcharoen S."/>
            <person name="Thongpramul N."/>
            <person name="Pimmason S."/>
            <person name="Yu B."/>
            <person name="Yasawong M."/>
        </authorList>
    </citation>
    <scope>NUCLEOTIDE SEQUENCE [LARGE SCALE GENOMIC DNA]</scope>
    <source>
        <strain evidence="5 6">IM0101</strain>
    </source>
</reference>
<dbReference type="RefSeq" id="WP_125562317.1">
    <property type="nucleotide sequence ID" value="NZ_RBVX01000061.1"/>
</dbReference>
<comment type="caution">
    <text evidence="5">The sequence shown here is derived from an EMBL/GenBank/DDBJ whole genome shotgun (WGS) entry which is preliminary data.</text>
</comment>
<feature type="domain" description="SLH" evidence="4">
    <location>
        <begin position="25"/>
        <end position="88"/>
    </location>
</feature>
<feature type="compositionally biased region" description="Low complexity" evidence="2">
    <location>
        <begin position="194"/>
        <end position="203"/>
    </location>
</feature>
<dbReference type="PANTHER" id="PTHR43308:SF5">
    <property type="entry name" value="S-LAYER PROTEIN _ PEPTIDOGLYCAN ENDO-BETA-N-ACETYLGLUCOSAMINIDASE"/>
    <property type="match status" value="1"/>
</dbReference>
<gene>
    <name evidence="5" type="ORF">D7Z54_30635</name>
</gene>
<dbReference type="PROSITE" id="PS51272">
    <property type="entry name" value="SLH"/>
    <property type="match status" value="3"/>
</dbReference>
<feature type="domain" description="SLH" evidence="4">
    <location>
        <begin position="90"/>
        <end position="143"/>
    </location>
</feature>
<evidence type="ECO:0000256" key="1">
    <source>
        <dbReference type="ARBA" id="ARBA00022729"/>
    </source>
</evidence>
<feature type="signal peptide" evidence="3">
    <location>
        <begin position="1"/>
        <end position="23"/>
    </location>
</feature>
<dbReference type="EMBL" id="RBVX01000061">
    <property type="protein sequence ID" value="RSL29558.1"/>
    <property type="molecule type" value="Genomic_DNA"/>
</dbReference>
<evidence type="ECO:0000256" key="3">
    <source>
        <dbReference type="SAM" id="SignalP"/>
    </source>
</evidence>
<evidence type="ECO:0000256" key="2">
    <source>
        <dbReference type="SAM" id="MobiDB-lite"/>
    </source>
</evidence>
<dbReference type="InterPro" id="IPR001119">
    <property type="entry name" value="SLH_dom"/>
</dbReference>
<dbReference type="PANTHER" id="PTHR43308">
    <property type="entry name" value="OUTER MEMBRANE PROTEIN ALPHA-RELATED"/>
    <property type="match status" value="1"/>
</dbReference>
<protein>
    <submittedName>
        <fullName evidence="5">S-layer homology domain-containing protein</fullName>
    </submittedName>
</protein>
<sequence>MKKITGMALSASLAISLALPATAGAQSSFSDIGENFWAKDAINQLGESGVVTGYDNGEFRPNEDITRGQAALMLAEAMDLNTEDRPDPGFTDVDSDDDKYASIAAIADEGIITGYDDEFKSNEPLTRAQMAKVLAEAYDLSGNGESDFSDISTDYWAYDHIDALVANGIATGYEDDSYRPSETTTRAQFATFIDNSMDNDSSPDPTPEEPESNEEIVTLLDDIIAQQQELDTYTFDGTVGITMDLPVPEDLSEEEQAMMEESTNMEMGLRGAFQKDPMVMETIIEQDIPQFDETINNVSLTTEDSSYEYVTDAAFSGYPEEWQDKYIEMNYEDILGEEASTDLYDMDQQQEMVEEIYDVLLENFGTQYFELQASHEAIPDDVDYEQVLSFELSQEDLSEVMTILEEDVIPELEPIFENPEAAVPAVNALTSSFHGLDDDAETIEDVPSEADIEELLENLNLENFEMHQAINADNNIVYDVGDIEVSYSDDQGDMSFGLNYEVASSNFNEDISFEYGLPESDEDIVTYDELMEWQEEQMAEFEDIEDIENMEDIEEVDEGQTE</sequence>
<evidence type="ECO:0000313" key="6">
    <source>
        <dbReference type="Proteomes" id="UP000275076"/>
    </source>
</evidence>
<name>A0A3R9WMI5_9BACI</name>
<organism evidence="5 6">
    <name type="scientific">Salibacterium salarium</name>
    <dbReference type="NCBI Taxonomy" id="284579"/>
    <lineage>
        <taxon>Bacteria</taxon>
        <taxon>Bacillati</taxon>
        <taxon>Bacillota</taxon>
        <taxon>Bacilli</taxon>
        <taxon>Bacillales</taxon>
        <taxon>Bacillaceae</taxon>
    </lineage>
</organism>
<dbReference type="Proteomes" id="UP000275076">
    <property type="component" value="Unassembled WGS sequence"/>
</dbReference>
<keyword evidence="6" id="KW-1185">Reference proteome</keyword>
<keyword evidence="1 3" id="KW-0732">Signal</keyword>